<keyword evidence="2" id="KW-1185">Reference proteome</keyword>
<evidence type="ECO:0000313" key="2">
    <source>
        <dbReference type="Proteomes" id="UP000663792"/>
    </source>
</evidence>
<dbReference type="Gene3D" id="3.40.1000.10">
    <property type="entry name" value="Mog1/PsbP, alpha/beta/alpha sandwich"/>
    <property type="match status" value="1"/>
</dbReference>
<protein>
    <submittedName>
        <fullName evidence="1">DcrB-related protein</fullName>
    </submittedName>
</protein>
<organism evidence="1 2">
    <name type="scientific">Nakamurella leprariae</name>
    <dbReference type="NCBI Taxonomy" id="2803911"/>
    <lineage>
        <taxon>Bacteria</taxon>
        <taxon>Bacillati</taxon>
        <taxon>Actinomycetota</taxon>
        <taxon>Actinomycetes</taxon>
        <taxon>Nakamurellales</taxon>
        <taxon>Nakamurellaceae</taxon>
        <taxon>Nakamurella</taxon>
    </lineage>
</organism>
<proteinExistence type="predicted"/>
<sequence length="170" mass="18141">MRSLPPDPQPAAAMLPELPFVDVTPAVPHGWFVKHSWTLLAPDGQANVIASSEPLGADLTTESYAETQGRLLRTEFPGFRESSCERAVISARTVVVRTFEWTPPDGVQVSQIQLYCVVAGRHGARGVTATATTPTPSFGRYRATFHSVLASLLIDDTAGGDPSLSAIPAN</sequence>
<dbReference type="EMBL" id="JAERWK010000020">
    <property type="protein sequence ID" value="MBM9468647.1"/>
    <property type="molecule type" value="Genomic_DNA"/>
</dbReference>
<dbReference type="RefSeq" id="WP_205261596.1">
    <property type="nucleotide sequence ID" value="NZ_JAERWK010000020.1"/>
</dbReference>
<accession>A0A938YDF6</accession>
<name>A0A938YDF6_9ACTN</name>
<evidence type="ECO:0000313" key="1">
    <source>
        <dbReference type="EMBL" id="MBM9468647.1"/>
    </source>
</evidence>
<dbReference type="InterPro" id="IPR016123">
    <property type="entry name" value="Mog1/PsbP_a/b/a-sand"/>
</dbReference>
<comment type="caution">
    <text evidence="1">The sequence shown here is derived from an EMBL/GenBank/DDBJ whole genome shotgun (WGS) entry which is preliminary data.</text>
</comment>
<dbReference type="AlphaFoldDB" id="A0A938YDF6"/>
<reference evidence="1" key="1">
    <citation type="submission" date="2021-01" db="EMBL/GenBank/DDBJ databases">
        <title>YIM 132084 draft genome.</title>
        <authorList>
            <person name="An D."/>
        </authorList>
    </citation>
    <scope>NUCLEOTIDE SEQUENCE</scope>
    <source>
        <strain evidence="1">YIM 132084</strain>
    </source>
</reference>
<dbReference type="Proteomes" id="UP000663792">
    <property type="component" value="Unassembled WGS sequence"/>
</dbReference>
<dbReference type="SUPFAM" id="SSF55724">
    <property type="entry name" value="Mog1p/PsbP-like"/>
    <property type="match status" value="1"/>
</dbReference>
<gene>
    <name evidence="1" type="ORF">JL106_15295</name>
</gene>